<evidence type="ECO:0000256" key="2">
    <source>
        <dbReference type="ARBA" id="ARBA00001936"/>
    </source>
</evidence>
<evidence type="ECO:0000259" key="8">
    <source>
        <dbReference type="Pfam" id="PF01937"/>
    </source>
</evidence>
<comment type="caution">
    <text evidence="9">The sequence shown here is derived from an EMBL/GenBank/DDBJ whole genome shotgun (WGS) entry which is preliminary data.</text>
</comment>
<keyword evidence="6" id="KW-0464">Manganese</keyword>
<keyword evidence="4" id="KW-0479">Metal-binding</keyword>
<dbReference type="InterPro" id="IPR036075">
    <property type="entry name" value="ARMT-1-like_metal-bd_sf"/>
</dbReference>
<dbReference type="SUPFAM" id="SSF111321">
    <property type="entry name" value="AF1104-like"/>
    <property type="match status" value="1"/>
</dbReference>
<evidence type="ECO:0000256" key="7">
    <source>
        <dbReference type="ARBA" id="ARBA00048809"/>
    </source>
</evidence>
<dbReference type="Pfam" id="PF01937">
    <property type="entry name" value="ARMT1-like_dom"/>
    <property type="match status" value="1"/>
</dbReference>
<dbReference type="PANTHER" id="PTHR12260">
    <property type="entry name" value="DAMAGE-CONTROL PHOSPHATASE ARMT1"/>
    <property type="match status" value="1"/>
</dbReference>
<dbReference type="AlphaFoldDB" id="X0WKQ5"/>
<dbReference type="GO" id="GO:0006974">
    <property type="term" value="P:DNA damage response"/>
    <property type="evidence" value="ECO:0007669"/>
    <property type="project" value="TreeGrafter"/>
</dbReference>
<sequence>WQNYITPYLGKNWLQVPWFFVEMFFYRRILEAIGYFQTGSFKGYDPFLDQKQRLLESASVSIRDLGDHLEESLDHEHLFTGKQRSDLKQLLTLNVWGNQADLSMWSAREIRPDHKNSDEQRFHLLVDQAEAVFNYLTTFEEKSSRVDFILDNYGPELVHDIGLADYLLSTNMTSSIRFHAKPAPHYVSDAMIKDIHNTIDYLAGRQEKPVRMMANRIMAYIQEGRLELKEDFFWTSPLYFWEMPKHIHEELAESDLVISKGDANYRRLA</sequence>
<dbReference type="GO" id="GO:0016791">
    <property type="term" value="F:phosphatase activity"/>
    <property type="evidence" value="ECO:0007669"/>
    <property type="project" value="TreeGrafter"/>
</dbReference>
<evidence type="ECO:0000256" key="6">
    <source>
        <dbReference type="ARBA" id="ARBA00023211"/>
    </source>
</evidence>
<accession>X0WKQ5</accession>
<evidence type="ECO:0000256" key="4">
    <source>
        <dbReference type="ARBA" id="ARBA00022723"/>
    </source>
</evidence>
<comment type="cofactor">
    <cofactor evidence="2">
        <name>Mn(2+)</name>
        <dbReference type="ChEBI" id="CHEBI:29035"/>
    </cofactor>
</comment>
<feature type="domain" description="Damage-control phosphatase ARMT1-like metal-binding" evidence="8">
    <location>
        <begin position="16"/>
        <end position="268"/>
    </location>
</feature>
<dbReference type="GO" id="GO:0046872">
    <property type="term" value="F:metal ion binding"/>
    <property type="evidence" value="ECO:0007669"/>
    <property type="project" value="UniProtKB-KW"/>
</dbReference>
<organism evidence="9">
    <name type="scientific">marine sediment metagenome</name>
    <dbReference type="NCBI Taxonomy" id="412755"/>
    <lineage>
        <taxon>unclassified sequences</taxon>
        <taxon>metagenomes</taxon>
        <taxon>ecological metagenomes</taxon>
    </lineage>
</organism>
<dbReference type="InterPro" id="IPR002791">
    <property type="entry name" value="ARMT1-like_metal-bd"/>
</dbReference>
<dbReference type="Gene3D" id="1.20.930.60">
    <property type="match status" value="1"/>
</dbReference>
<dbReference type="GO" id="GO:0005634">
    <property type="term" value="C:nucleus"/>
    <property type="evidence" value="ECO:0007669"/>
    <property type="project" value="TreeGrafter"/>
</dbReference>
<comment type="similarity">
    <text evidence="3">Belongs to the damage-control phosphatase family. Sugar phosphate phosphatase III subfamily.</text>
</comment>
<comment type="catalytic activity">
    <reaction evidence="7">
        <text>beta-D-fructose 6-phosphate = dihydroxyacetone + D-glyceraldehyde 3-phosphate</text>
        <dbReference type="Rhea" id="RHEA:28002"/>
        <dbReference type="ChEBI" id="CHEBI:16016"/>
        <dbReference type="ChEBI" id="CHEBI:57634"/>
        <dbReference type="ChEBI" id="CHEBI:59776"/>
    </reaction>
</comment>
<protein>
    <recommendedName>
        <fullName evidence="8">Damage-control phosphatase ARMT1-like metal-binding domain-containing protein</fullName>
    </recommendedName>
</protein>
<dbReference type="PANTHER" id="PTHR12260:SF6">
    <property type="entry name" value="DAMAGE-CONTROL PHOSPHATASE ARMT1"/>
    <property type="match status" value="1"/>
</dbReference>
<feature type="non-terminal residue" evidence="9">
    <location>
        <position position="1"/>
    </location>
</feature>
<evidence type="ECO:0000313" key="9">
    <source>
        <dbReference type="EMBL" id="GAG13281.1"/>
    </source>
</evidence>
<dbReference type="InterPro" id="IPR039763">
    <property type="entry name" value="ARMT1"/>
</dbReference>
<dbReference type="Gene3D" id="3.40.50.10880">
    <property type="entry name" value="Uncharacterised protein PF01937, DUF89, domain 3"/>
    <property type="match status" value="1"/>
</dbReference>
<proteinExistence type="inferred from homology"/>
<name>X0WKQ5_9ZZZZ</name>
<comment type="catalytic activity">
    <reaction evidence="1">
        <text>beta-D-fructose 1-phosphate + H2O = D-fructose + phosphate</text>
        <dbReference type="Rhea" id="RHEA:35603"/>
        <dbReference type="ChEBI" id="CHEBI:15377"/>
        <dbReference type="ChEBI" id="CHEBI:37721"/>
        <dbReference type="ChEBI" id="CHEBI:43474"/>
        <dbReference type="ChEBI" id="CHEBI:138881"/>
    </reaction>
</comment>
<evidence type="ECO:0000256" key="3">
    <source>
        <dbReference type="ARBA" id="ARBA00009519"/>
    </source>
</evidence>
<keyword evidence="5" id="KW-0378">Hydrolase</keyword>
<evidence type="ECO:0000256" key="1">
    <source>
        <dbReference type="ARBA" id="ARBA00001326"/>
    </source>
</evidence>
<reference evidence="9" key="1">
    <citation type="journal article" date="2014" name="Front. Microbiol.">
        <title>High frequency of phylogenetically diverse reductive dehalogenase-homologous genes in deep subseafloor sedimentary metagenomes.</title>
        <authorList>
            <person name="Kawai M."/>
            <person name="Futagami T."/>
            <person name="Toyoda A."/>
            <person name="Takaki Y."/>
            <person name="Nishi S."/>
            <person name="Hori S."/>
            <person name="Arai W."/>
            <person name="Tsubouchi T."/>
            <person name="Morono Y."/>
            <person name="Uchiyama I."/>
            <person name="Ito T."/>
            <person name="Fujiyama A."/>
            <person name="Inagaki F."/>
            <person name="Takami H."/>
        </authorList>
    </citation>
    <scope>NUCLEOTIDE SEQUENCE</scope>
    <source>
        <strain evidence="9">Expedition CK06-06</strain>
    </source>
</reference>
<evidence type="ECO:0000256" key="5">
    <source>
        <dbReference type="ARBA" id="ARBA00022801"/>
    </source>
</evidence>
<gene>
    <name evidence="9" type="ORF">S01H1_37649</name>
</gene>
<feature type="non-terminal residue" evidence="9">
    <location>
        <position position="269"/>
    </location>
</feature>
<dbReference type="EMBL" id="BARS01023652">
    <property type="protein sequence ID" value="GAG13281.1"/>
    <property type="molecule type" value="Genomic_DNA"/>
</dbReference>